<dbReference type="PANTHER" id="PTHR31650">
    <property type="entry name" value="O-ACYLTRANSFERASE (WSD1-LIKE) FAMILY PROTEIN"/>
    <property type="match status" value="1"/>
</dbReference>
<keyword evidence="5" id="KW-0444">Lipid biosynthesis</keyword>
<evidence type="ECO:0000256" key="7">
    <source>
        <dbReference type="ARBA" id="ARBA00022798"/>
    </source>
</evidence>
<feature type="region of interest" description="Disordered" evidence="11">
    <location>
        <begin position="456"/>
        <end position="479"/>
    </location>
</feature>
<dbReference type="OrthoDB" id="9810950at2"/>
<keyword evidence="9 14" id="KW-0012">Acyltransferase</keyword>
<feature type="domain" description="O-acyltransferase WSD1-like N-terminal" evidence="12">
    <location>
        <begin position="5"/>
        <end position="269"/>
    </location>
</feature>
<dbReference type="GO" id="GO:0006071">
    <property type="term" value="P:glycerol metabolic process"/>
    <property type="evidence" value="ECO:0007669"/>
    <property type="project" value="UniProtKB-KW"/>
</dbReference>
<comment type="pathway">
    <text evidence="1">Glycerolipid metabolism; triacylglycerol biosynthesis.</text>
</comment>
<keyword evidence="15" id="KW-1185">Reference proteome</keyword>
<dbReference type="InterPro" id="IPR009721">
    <property type="entry name" value="O-acyltransferase_WSD1_C"/>
</dbReference>
<evidence type="ECO:0000256" key="5">
    <source>
        <dbReference type="ARBA" id="ARBA00022516"/>
    </source>
</evidence>
<dbReference type="InterPro" id="IPR014292">
    <property type="entry name" value="Acyl_transf_WS/DGAT"/>
</dbReference>
<evidence type="ECO:0000256" key="2">
    <source>
        <dbReference type="ARBA" id="ARBA00005189"/>
    </source>
</evidence>
<name>A0A1H2FSH4_9PSED</name>
<dbReference type="UniPathway" id="UPA00282"/>
<dbReference type="AlphaFoldDB" id="A0A1H2FSH4"/>
<accession>A0A1H2FSH4</accession>
<evidence type="ECO:0000256" key="9">
    <source>
        <dbReference type="ARBA" id="ARBA00023315"/>
    </source>
</evidence>
<comment type="pathway">
    <text evidence="2">Lipid metabolism.</text>
</comment>
<evidence type="ECO:0000259" key="13">
    <source>
        <dbReference type="Pfam" id="PF06974"/>
    </source>
</evidence>
<dbReference type="GO" id="GO:0051701">
    <property type="term" value="P:biological process involved in interaction with host"/>
    <property type="evidence" value="ECO:0007669"/>
    <property type="project" value="TreeGrafter"/>
</dbReference>
<evidence type="ECO:0000256" key="8">
    <source>
        <dbReference type="ARBA" id="ARBA00023098"/>
    </source>
</evidence>
<dbReference type="InterPro" id="IPR045034">
    <property type="entry name" value="O-acyltransferase_WSD1-like"/>
</dbReference>
<evidence type="ECO:0000313" key="15">
    <source>
        <dbReference type="Proteomes" id="UP000243232"/>
    </source>
</evidence>
<evidence type="ECO:0000256" key="1">
    <source>
        <dbReference type="ARBA" id="ARBA00004771"/>
    </source>
</evidence>
<keyword evidence="6 14" id="KW-0808">Transferase</keyword>
<dbReference type="GO" id="GO:0005886">
    <property type="term" value="C:plasma membrane"/>
    <property type="evidence" value="ECO:0007669"/>
    <property type="project" value="TreeGrafter"/>
</dbReference>
<comment type="similarity">
    <text evidence="3">Belongs to the long-chain O-acyltransferase family.</text>
</comment>
<dbReference type="GO" id="GO:0019432">
    <property type="term" value="P:triglyceride biosynthetic process"/>
    <property type="evidence" value="ECO:0007669"/>
    <property type="project" value="UniProtKB-UniPathway"/>
</dbReference>
<proteinExistence type="inferred from homology"/>
<organism evidence="14 15">
    <name type="scientific">Pseudomonas pohangensis</name>
    <dbReference type="NCBI Taxonomy" id="364197"/>
    <lineage>
        <taxon>Bacteria</taxon>
        <taxon>Pseudomonadati</taxon>
        <taxon>Pseudomonadota</taxon>
        <taxon>Gammaproteobacteria</taxon>
        <taxon>Pseudomonadales</taxon>
        <taxon>Pseudomonadaceae</taxon>
        <taxon>Pseudomonas</taxon>
    </lineage>
</organism>
<dbReference type="GO" id="GO:0004144">
    <property type="term" value="F:diacylglycerol O-acyltransferase activity"/>
    <property type="evidence" value="ECO:0007669"/>
    <property type="project" value="UniProtKB-EC"/>
</dbReference>
<gene>
    <name evidence="14" type="ORF">SAMN05216296_1781</name>
</gene>
<dbReference type="NCBIfam" id="TIGR02946">
    <property type="entry name" value="acyl_WS_DGAT"/>
    <property type="match status" value="1"/>
</dbReference>
<evidence type="ECO:0000256" key="4">
    <source>
        <dbReference type="ARBA" id="ARBA00013244"/>
    </source>
</evidence>
<evidence type="ECO:0000256" key="10">
    <source>
        <dbReference type="ARBA" id="ARBA00048109"/>
    </source>
</evidence>
<dbReference type="EC" id="2.3.1.20" evidence="4"/>
<dbReference type="GO" id="GO:0071731">
    <property type="term" value="P:response to nitric oxide"/>
    <property type="evidence" value="ECO:0007669"/>
    <property type="project" value="TreeGrafter"/>
</dbReference>
<protein>
    <recommendedName>
        <fullName evidence="4">diacylglycerol O-acyltransferase</fullName>
        <ecNumber evidence="4">2.3.1.20</ecNumber>
    </recommendedName>
</protein>
<dbReference type="Pfam" id="PF03007">
    <property type="entry name" value="WS_DGAT_cat"/>
    <property type="match status" value="1"/>
</dbReference>
<evidence type="ECO:0000259" key="12">
    <source>
        <dbReference type="Pfam" id="PF03007"/>
    </source>
</evidence>
<sequence>MTKISPMDMVFLLMENATRRLHMTAFMMFKKPAGQEATFVPRMVEAYRNSQPVAPFNRKLKWLEQGLAAWETVKPDMTYHVRSISLPSPGSMEQFYETISFLNTSLLDRGHPLWECYVIDGIEGDRVALLTKVHHALIDGEGGLRVMRESLSESSRSKAFTAPWMANVKAPKPRARRPSPSQMEKIQGLFQRLSKLPGDLIGMGSEAVSIGAQSLNLKSRGTSLPFTAPRCLYNNTAQSAARAYANIELPLDEVKELAKATGTSVNDVVMTFIDQALHDYLHEHKASVSKPLVAFMPMSLRAESGDQEGNQVAVELIAMGKPRASISERLQQINAATQSAKDKGRGMQKATRQVYTLLLAGSLALTDTLPVFGKIPSANLVISNMKGPAEQLYLAGAPMVAFHGLPILPPGAGLNVTFASVNKDICLAIAAAPEAVHEPYRLATLIQQAFSNLQAEVAGTKPKPKSKPASPRRSPKAKA</sequence>
<evidence type="ECO:0000313" key="14">
    <source>
        <dbReference type="EMBL" id="SDU10307.1"/>
    </source>
</evidence>
<evidence type="ECO:0000256" key="11">
    <source>
        <dbReference type="SAM" id="MobiDB-lite"/>
    </source>
</evidence>
<dbReference type="STRING" id="364197.SAMN05216296_1781"/>
<evidence type="ECO:0000256" key="3">
    <source>
        <dbReference type="ARBA" id="ARBA00009587"/>
    </source>
</evidence>
<comment type="catalytic activity">
    <reaction evidence="10">
        <text>an acyl-CoA + a 1,2-diacyl-sn-glycerol = a triacyl-sn-glycerol + CoA</text>
        <dbReference type="Rhea" id="RHEA:10868"/>
        <dbReference type="ChEBI" id="CHEBI:17815"/>
        <dbReference type="ChEBI" id="CHEBI:57287"/>
        <dbReference type="ChEBI" id="CHEBI:58342"/>
        <dbReference type="ChEBI" id="CHEBI:64615"/>
        <dbReference type="EC" id="2.3.1.20"/>
    </reaction>
</comment>
<reference evidence="15" key="1">
    <citation type="submission" date="2016-10" db="EMBL/GenBank/DDBJ databases">
        <authorList>
            <person name="Varghese N."/>
            <person name="Submissions S."/>
        </authorList>
    </citation>
    <scope>NUCLEOTIDE SEQUENCE [LARGE SCALE GENOMIC DNA]</scope>
    <source>
        <strain evidence="15">DSM 17875</strain>
    </source>
</reference>
<evidence type="ECO:0000256" key="6">
    <source>
        <dbReference type="ARBA" id="ARBA00022679"/>
    </source>
</evidence>
<feature type="domain" description="O-acyltransferase WSD1 C-terminal" evidence="13">
    <location>
        <begin position="309"/>
        <end position="453"/>
    </location>
</feature>
<dbReference type="RefSeq" id="WP_090194288.1">
    <property type="nucleotide sequence ID" value="NZ_LT629785.1"/>
</dbReference>
<dbReference type="Proteomes" id="UP000243232">
    <property type="component" value="Chromosome I"/>
</dbReference>
<dbReference type="EMBL" id="LT629785">
    <property type="protein sequence ID" value="SDU10307.1"/>
    <property type="molecule type" value="Genomic_DNA"/>
</dbReference>
<keyword evidence="7" id="KW-0319">Glycerol metabolism</keyword>
<dbReference type="InterPro" id="IPR004255">
    <property type="entry name" value="O-acyltransferase_WSD1_N"/>
</dbReference>
<dbReference type="PANTHER" id="PTHR31650:SF1">
    <property type="entry name" value="WAX ESTER SYNTHASE_DIACYLGLYCEROL ACYLTRANSFERASE 4-RELATED"/>
    <property type="match status" value="1"/>
</dbReference>
<dbReference type="Pfam" id="PF06974">
    <property type="entry name" value="WS_DGAT_C"/>
    <property type="match status" value="1"/>
</dbReference>
<dbReference type="GO" id="GO:0001666">
    <property type="term" value="P:response to hypoxia"/>
    <property type="evidence" value="ECO:0007669"/>
    <property type="project" value="TreeGrafter"/>
</dbReference>
<keyword evidence="8" id="KW-0443">Lipid metabolism</keyword>